<dbReference type="AlphaFoldDB" id="A0AAW5UMB0"/>
<organism evidence="7 8">
    <name type="scientific">Segatella copri</name>
    <dbReference type="NCBI Taxonomy" id="165179"/>
    <lineage>
        <taxon>Bacteria</taxon>
        <taxon>Pseudomonadati</taxon>
        <taxon>Bacteroidota</taxon>
        <taxon>Bacteroidia</taxon>
        <taxon>Bacteroidales</taxon>
        <taxon>Prevotellaceae</taxon>
        <taxon>Segatella</taxon>
    </lineage>
</organism>
<name>A0AAW5UMB0_9BACT</name>
<comment type="caution">
    <text evidence="7">The sequence shown here is derived from an EMBL/GenBank/DDBJ whole genome shotgun (WGS) entry which is preliminary data.</text>
</comment>
<dbReference type="Gene3D" id="1.10.357.140">
    <property type="entry name" value="UbiA prenyltransferase"/>
    <property type="match status" value="1"/>
</dbReference>
<dbReference type="GO" id="GO:0016020">
    <property type="term" value="C:membrane"/>
    <property type="evidence" value="ECO:0007669"/>
    <property type="project" value="UniProtKB-SubCell"/>
</dbReference>
<gene>
    <name evidence="7" type="ORF">ONT23_03475</name>
</gene>
<keyword evidence="3 6" id="KW-0812">Transmembrane</keyword>
<dbReference type="Pfam" id="PF01040">
    <property type="entry name" value="UbiA"/>
    <property type="match status" value="1"/>
</dbReference>
<evidence type="ECO:0000256" key="6">
    <source>
        <dbReference type="SAM" id="Phobius"/>
    </source>
</evidence>
<keyword evidence="5 6" id="KW-0472">Membrane</keyword>
<dbReference type="EMBL" id="JAPDVH010000001">
    <property type="protein sequence ID" value="MCW4154620.1"/>
    <property type="molecule type" value="Genomic_DNA"/>
</dbReference>
<evidence type="ECO:0000256" key="3">
    <source>
        <dbReference type="ARBA" id="ARBA00022692"/>
    </source>
</evidence>
<evidence type="ECO:0000313" key="7">
    <source>
        <dbReference type="EMBL" id="MCW4154620.1"/>
    </source>
</evidence>
<evidence type="ECO:0000256" key="2">
    <source>
        <dbReference type="ARBA" id="ARBA00022475"/>
    </source>
</evidence>
<sequence length="189" mass="21532">MKNLILLLRPQQWVKNMFIFLPLFFHGDLTNIPMLINAVIAFFCYSFAASSIYCFNDIYDVEADRKHPKKCKRPIASRAVSILQAYGLMALMLFLSLNLAFWTLGDSSMNVIGVICFYYLMNVAYCVKLKKIALVDVFIISVGFVLRVVLGGIVNDIVLSHWIVLMTFLLALFLAFAKRRPQFGIRNSA</sequence>
<evidence type="ECO:0000256" key="1">
    <source>
        <dbReference type="ARBA" id="ARBA00004141"/>
    </source>
</evidence>
<feature type="transmembrane region" description="Helical" evidence="6">
    <location>
        <begin position="159"/>
        <end position="177"/>
    </location>
</feature>
<accession>A0AAW5UMB0</accession>
<comment type="subcellular location">
    <subcellularLocation>
        <location evidence="1">Membrane</location>
        <topology evidence="1">Multi-pass membrane protein</topology>
    </subcellularLocation>
</comment>
<dbReference type="GO" id="GO:0016765">
    <property type="term" value="F:transferase activity, transferring alkyl or aryl (other than methyl) groups"/>
    <property type="evidence" value="ECO:0007669"/>
    <property type="project" value="InterPro"/>
</dbReference>
<dbReference type="InterPro" id="IPR044878">
    <property type="entry name" value="UbiA_sf"/>
</dbReference>
<feature type="transmembrane region" description="Helical" evidence="6">
    <location>
        <begin position="101"/>
        <end position="120"/>
    </location>
</feature>
<dbReference type="CDD" id="cd13963">
    <property type="entry name" value="PT_UbiA_2"/>
    <property type="match status" value="1"/>
</dbReference>
<feature type="transmembrane region" description="Helical" evidence="6">
    <location>
        <begin position="35"/>
        <end position="55"/>
    </location>
</feature>
<keyword evidence="4 6" id="KW-1133">Transmembrane helix</keyword>
<evidence type="ECO:0000313" key="8">
    <source>
        <dbReference type="Proteomes" id="UP001209168"/>
    </source>
</evidence>
<feature type="transmembrane region" description="Helical" evidence="6">
    <location>
        <begin position="132"/>
        <end position="153"/>
    </location>
</feature>
<feature type="transmembrane region" description="Helical" evidence="6">
    <location>
        <begin position="75"/>
        <end position="95"/>
    </location>
</feature>
<protein>
    <submittedName>
        <fullName evidence="7">UbiA prenyltransferase family protein</fullName>
    </submittedName>
</protein>
<keyword evidence="2" id="KW-1003">Cell membrane</keyword>
<dbReference type="Proteomes" id="UP001209168">
    <property type="component" value="Unassembled WGS sequence"/>
</dbReference>
<dbReference type="InterPro" id="IPR000537">
    <property type="entry name" value="UbiA_prenyltransferase"/>
</dbReference>
<reference evidence="7" key="1">
    <citation type="submission" date="2022-11" db="EMBL/GenBank/DDBJ databases">
        <title>Genomic repertoires linked with pathogenic potency of arthritogenic Prevotella copri isolated from the gut of rheumatoid arthritis patients.</title>
        <authorList>
            <person name="Nii T."/>
            <person name="Maeda Y."/>
            <person name="Motooka D."/>
            <person name="Naito M."/>
            <person name="Matsumoto Y."/>
            <person name="Ogawa T."/>
            <person name="Oguro-Igashira E."/>
            <person name="Kishikawa T."/>
            <person name="Yamashita M."/>
            <person name="Koizumi S."/>
            <person name="Kurakawa T."/>
            <person name="Okumura R."/>
            <person name="Kayama H."/>
            <person name="Murakami M."/>
            <person name="Sakaguchi T."/>
            <person name="Das B."/>
            <person name="Nakamura S."/>
            <person name="Okada Y."/>
            <person name="Kumanogoh A."/>
            <person name="Takeda K."/>
        </authorList>
    </citation>
    <scope>NUCLEOTIDE SEQUENCE</scope>
    <source>
        <strain evidence="7">H012_8</strain>
    </source>
</reference>
<evidence type="ECO:0000256" key="5">
    <source>
        <dbReference type="ARBA" id="ARBA00023136"/>
    </source>
</evidence>
<evidence type="ECO:0000256" key="4">
    <source>
        <dbReference type="ARBA" id="ARBA00022989"/>
    </source>
</evidence>
<dbReference type="RefSeq" id="WP_264899349.1">
    <property type="nucleotide sequence ID" value="NZ_JAPDVH010000001.1"/>
</dbReference>
<proteinExistence type="predicted"/>